<accession>A0A916XFM5</accession>
<reference evidence="1" key="1">
    <citation type="journal article" date="2014" name="Int. J. Syst. Evol. Microbiol.">
        <title>Complete genome sequence of Corynebacterium casei LMG S-19264T (=DSM 44701T), isolated from a smear-ripened cheese.</title>
        <authorList>
            <consortium name="US DOE Joint Genome Institute (JGI-PGF)"/>
            <person name="Walter F."/>
            <person name="Albersmeier A."/>
            <person name="Kalinowski J."/>
            <person name="Ruckert C."/>
        </authorList>
    </citation>
    <scope>NUCLEOTIDE SEQUENCE</scope>
    <source>
        <strain evidence="1">CGMCC 1.12919</strain>
    </source>
</reference>
<dbReference type="AlphaFoldDB" id="A0A916XFM5"/>
<dbReference type="EMBL" id="BMGG01000005">
    <property type="protein sequence ID" value="GGC68383.1"/>
    <property type="molecule type" value="Genomic_DNA"/>
</dbReference>
<dbReference type="RefSeq" id="WP_188609874.1">
    <property type="nucleotide sequence ID" value="NZ_BMGG01000005.1"/>
</dbReference>
<comment type="caution">
    <text evidence="1">The sequence shown here is derived from an EMBL/GenBank/DDBJ whole genome shotgun (WGS) entry which is preliminary data.</text>
</comment>
<reference evidence="1" key="2">
    <citation type="submission" date="2020-09" db="EMBL/GenBank/DDBJ databases">
        <authorList>
            <person name="Sun Q."/>
            <person name="Zhou Y."/>
        </authorList>
    </citation>
    <scope>NUCLEOTIDE SEQUENCE</scope>
    <source>
        <strain evidence="1">CGMCC 1.12919</strain>
    </source>
</reference>
<evidence type="ECO:0000313" key="1">
    <source>
        <dbReference type="EMBL" id="GGC68383.1"/>
    </source>
</evidence>
<keyword evidence="2" id="KW-1185">Reference proteome</keyword>
<evidence type="ECO:0000313" key="2">
    <source>
        <dbReference type="Proteomes" id="UP000637002"/>
    </source>
</evidence>
<gene>
    <name evidence="1" type="ORF">GCM10010994_28680</name>
</gene>
<name>A0A916XFM5_9HYPH</name>
<organism evidence="1 2">
    <name type="scientific">Chelatococcus reniformis</name>
    <dbReference type="NCBI Taxonomy" id="1494448"/>
    <lineage>
        <taxon>Bacteria</taxon>
        <taxon>Pseudomonadati</taxon>
        <taxon>Pseudomonadota</taxon>
        <taxon>Alphaproteobacteria</taxon>
        <taxon>Hyphomicrobiales</taxon>
        <taxon>Chelatococcaceae</taxon>
        <taxon>Chelatococcus</taxon>
    </lineage>
</organism>
<dbReference type="Proteomes" id="UP000637002">
    <property type="component" value="Unassembled WGS sequence"/>
</dbReference>
<protein>
    <submittedName>
        <fullName evidence="1">Uncharacterized protein</fullName>
    </submittedName>
</protein>
<proteinExistence type="predicted"/>
<sequence>MVTDPTDDLRRCFLGYAQATGLKVTTVGRLAAKDGRFFTRLNDPELSFTLKRYNRLLEWFSANWPEETNWPEGVRRPASEVVQ</sequence>